<comment type="caution">
    <text evidence="2">The sequence shown here is derived from an EMBL/GenBank/DDBJ whole genome shotgun (WGS) entry which is preliminary data.</text>
</comment>
<evidence type="ECO:0000313" key="2">
    <source>
        <dbReference type="EMBL" id="KPM34212.1"/>
    </source>
</evidence>
<dbReference type="InterPro" id="IPR001279">
    <property type="entry name" value="Metallo-B-lactamas"/>
</dbReference>
<name>A0A0N8H4S8_9HYPO</name>
<dbReference type="AlphaFoldDB" id="A0A0N8H4S8"/>
<gene>
    <name evidence="2" type="ORF">AK830_g12359</name>
</gene>
<dbReference type="PANTHER" id="PTHR36839">
    <property type="entry name" value="METALLO-BETA-LACTAMASE FAMILY PROTEIN (AFU_ORTHOLOGUE AFUA_5G12770)"/>
    <property type="match status" value="1"/>
</dbReference>
<dbReference type="EMBL" id="LKCW01000375">
    <property type="protein sequence ID" value="KPM34212.1"/>
    <property type="molecule type" value="Genomic_DNA"/>
</dbReference>
<sequence>MAFTAEPYDPVTAATWLLCATCGTQFPTADRSAVKTCHICDDPRQFVPPSGQSFTTLGDAARTHANEFTPCASDPRLTFITTTPKLAIGQRAVLVRTPAGNVLWDCVPLLDDDTITAVRNLGGLAAIVISHPHFYSTHVQWARAFACPVYLAAEDRAWTTTASAHQMFLTDAETEIGATGARAVKLGGHFPGSMVLLFDRHLLVADTLMTTASGVGRWDEDAVGGARARPPGINLFAFLYSIPNFIPLSVPEMARMWETLRRYDFSETHGGFAGMDIVDSRVKQRVLESMQIQAGHMGHGDDEFMKVRL</sequence>
<reference evidence="2 3" key="1">
    <citation type="submission" date="2015-09" db="EMBL/GenBank/DDBJ databases">
        <title>Draft genome of a European isolate of the apple canker pathogen Neonectria ditissima.</title>
        <authorList>
            <person name="Gomez-Cortecero A."/>
            <person name="Harrison R.J."/>
            <person name="Armitage A.D."/>
        </authorList>
    </citation>
    <scope>NUCLEOTIDE SEQUENCE [LARGE SCALE GENOMIC DNA]</scope>
    <source>
        <strain evidence="2 3">R09/05</strain>
    </source>
</reference>
<dbReference type="STRING" id="78410.A0A0N8H4S8"/>
<feature type="domain" description="Metallo-beta-lactamase" evidence="1">
    <location>
        <begin position="89"/>
        <end position="257"/>
    </location>
</feature>
<proteinExistence type="predicted"/>
<protein>
    <recommendedName>
        <fullName evidence="1">Metallo-beta-lactamase domain-containing protein</fullName>
    </recommendedName>
</protein>
<dbReference type="Proteomes" id="UP000050424">
    <property type="component" value="Unassembled WGS sequence"/>
</dbReference>
<dbReference type="InterPro" id="IPR036866">
    <property type="entry name" value="RibonucZ/Hydroxyglut_hydro"/>
</dbReference>
<keyword evidence="3" id="KW-1185">Reference proteome</keyword>
<evidence type="ECO:0000259" key="1">
    <source>
        <dbReference type="SMART" id="SM00849"/>
    </source>
</evidence>
<dbReference type="PANTHER" id="PTHR36839:SF1">
    <property type="entry name" value="METALLO-BETA-LACTAMASE FAMILY PROTEIN (AFU_ORTHOLOGUE AFUA_5G12770)"/>
    <property type="match status" value="1"/>
</dbReference>
<dbReference type="OrthoDB" id="17458at2759"/>
<organism evidence="2 3">
    <name type="scientific">Neonectria ditissima</name>
    <dbReference type="NCBI Taxonomy" id="78410"/>
    <lineage>
        <taxon>Eukaryota</taxon>
        <taxon>Fungi</taxon>
        <taxon>Dikarya</taxon>
        <taxon>Ascomycota</taxon>
        <taxon>Pezizomycotina</taxon>
        <taxon>Sordariomycetes</taxon>
        <taxon>Hypocreomycetidae</taxon>
        <taxon>Hypocreales</taxon>
        <taxon>Nectriaceae</taxon>
        <taxon>Neonectria</taxon>
    </lineage>
</organism>
<accession>A0A0N8H4S8</accession>
<dbReference type="SUPFAM" id="SSF56281">
    <property type="entry name" value="Metallo-hydrolase/oxidoreductase"/>
    <property type="match status" value="1"/>
</dbReference>
<dbReference type="Gene3D" id="3.60.15.10">
    <property type="entry name" value="Ribonuclease Z/Hydroxyacylglutathione hydrolase-like"/>
    <property type="match status" value="1"/>
</dbReference>
<dbReference type="SMART" id="SM00849">
    <property type="entry name" value="Lactamase_B"/>
    <property type="match status" value="1"/>
</dbReference>
<evidence type="ECO:0000313" key="3">
    <source>
        <dbReference type="Proteomes" id="UP000050424"/>
    </source>
</evidence>